<gene>
    <name evidence="7" type="ORF">ENN51_03105</name>
</gene>
<dbReference type="Proteomes" id="UP000885672">
    <property type="component" value="Unassembled WGS sequence"/>
</dbReference>
<dbReference type="AlphaFoldDB" id="A0A7V0XEZ0"/>
<evidence type="ECO:0000256" key="3">
    <source>
        <dbReference type="ARBA" id="ARBA00022960"/>
    </source>
</evidence>
<name>A0A7V0XEZ0_UNCW3</name>
<dbReference type="GO" id="GO:0032153">
    <property type="term" value="C:cell division site"/>
    <property type="evidence" value="ECO:0007669"/>
    <property type="project" value="TreeGrafter"/>
</dbReference>
<reference evidence="7" key="1">
    <citation type="journal article" date="2020" name="mSystems">
        <title>Genome- and Community-Level Interaction Insights into Carbon Utilization and Element Cycling Functions of Hydrothermarchaeota in Hydrothermal Sediment.</title>
        <authorList>
            <person name="Zhou Z."/>
            <person name="Liu Y."/>
            <person name="Xu W."/>
            <person name="Pan J."/>
            <person name="Luo Z.H."/>
            <person name="Li M."/>
        </authorList>
    </citation>
    <scope>NUCLEOTIDE SEQUENCE [LARGE SCALE GENOMIC DNA]</scope>
    <source>
        <strain evidence="7">SpSt-1182</strain>
    </source>
</reference>
<accession>A0A7V0XEZ0</accession>
<evidence type="ECO:0000256" key="1">
    <source>
        <dbReference type="ARBA" id="ARBA00004141"/>
    </source>
</evidence>
<sequence length="52" mass="5408">IFAYQVLVNIGMLLGLLPITGIALPFISYGGSGLVAQYAMVGLVLNVSGRPE</sequence>
<feature type="non-terminal residue" evidence="7">
    <location>
        <position position="1"/>
    </location>
</feature>
<comment type="caution">
    <text evidence="7">The sequence shown here is derived from an EMBL/GenBank/DDBJ whole genome shotgun (WGS) entry which is preliminary data.</text>
</comment>
<dbReference type="Pfam" id="PF01098">
    <property type="entry name" value="FTSW_RODA_SPOVE"/>
    <property type="match status" value="1"/>
</dbReference>
<keyword evidence="2 6" id="KW-0812">Transmembrane</keyword>
<evidence type="ECO:0000256" key="2">
    <source>
        <dbReference type="ARBA" id="ARBA00022692"/>
    </source>
</evidence>
<dbReference type="InterPro" id="IPR001182">
    <property type="entry name" value="FtsW/RodA"/>
</dbReference>
<protein>
    <submittedName>
        <fullName evidence="7">Rod shape-determining protein RodA</fullName>
    </submittedName>
</protein>
<evidence type="ECO:0000256" key="4">
    <source>
        <dbReference type="ARBA" id="ARBA00022989"/>
    </source>
</evidence>
<evidence type="ECO:0000256" key="6">
    <source>
        <dbReference type="SAM" id="Phobius"/>
    </source>
</evidence>
<organism evidence="7">
    <name type="scientific">candidate division WOR-3 bacterium</name>
    <dbReference type="NCBI Taxonomy" id="2052148"/>
    <lineage>
        <taxon>Bacteria</taxon>
        <taxon>Bacteria division WOR-3</taxon>
    </lineage>
</organism>
<keyword evidence="4 6" id="KW-1133">Transmembrane helix</keyword>
<comment type="subcellular location">
    <subcellularLocation>
        <location evidence="1">Membrane</location>
        <topology evidence="1">Multi-pass membrane protein</topology>
    </subcellularLocation>
</comment>
<feature type="transmembrane region" description="Helical" evidence="6">
    <location>
        <begin position="6"/>
        <end position="27"/>
    </location>
</feature>
<dbReference type="PANTHER" id="PTHR30474">
    <property type="entry name" value="CELL CYCLE PROTEIN"/>
    <property type="match status" value="1"/>
</dbReference>
<dbReference type="GO" id="GO:0008360">
    <property type="term" value="P:regulation of cell shape"/>
    <property type="evidence" value="ECO:0007669"/>
    <property type="project" value="UniProtKB-KW"/>
</dbReference>
<dbReference type="GO" id="GO:0015648">
    <property type="term" value="F:lipid-linked peptidoglycan transporter activity"/>
    <property type="evidence" value="ECO:0007669"/>
    <property type="project" value="TreeGrafter"/>
</dbReference>
<proteinExistence type="predicted"/>
<evidence type="ECO:0000256" key="5">
    <source>
        <dbReference type="ARBA" id="ARBA00023136"/>
    </source>
</evidence>
<dbReference type="GO" id="GO:0005886">
    <property type="term" value="C:plasma membrane"/>
    <property type="evidence" value="ECO:0007669"/>
    <property type="project" value="TreeGrafter"/>
</dbReference>
<dbReference type="GO" id="GO:0051301">
    <property type="term" value="P:cell division"/>
    <property type="evidence" value="ECO:0007669"/>
    <property type="project" value="InterPro"/>
</dbReference>
<keyword evidence="5 6" id="KW-0472">Membrane</keyword>
<keyword evidence="3" id="KW-0133">Cell shape</keyword>
<dbReference type="EMBL" id="DSBX01000123">
    <property type="protein sequence ID" value="HDQ99259.1"/>
    <property type="molecule type" value="Genomic_DNA"/>
</dbReference>
<evidence type="ECO:0000313" key="7">
    <source>
        <dbReference type="EMBL" id="HDQ99259.1"/>
    </source>
</evidence>